<dbReference type="Gene3D" id="3.90.1580.10">
    <property type="entry name" value="paralog of FGE (formylglycine-generating enzyme)"/>
    <property type="match status" value="1"/>
</dbReference>
<dbReference type="SUPFAM" id="SSF141658">
    <property type="entry name" value="Bacteriophage trimeric proteins domain"/>
    <property type="match status" value="1"/>
</dbReference>
<evidence type="ECO:0000313" key="3">
    <source>
        <dbReference type="Proteomes" id="UP001617427"/>
    </source>
</evidence>
<accession>A0ABW8EX01</accession>
<name>A0ABW8EX01_9BURK</name>
<dbReference type="SUPFAM" id="SSF56436">
    <property type="entry name" value="C-type lectin-like"/>
    <property type="match status" value="1"/>
</dbReference>
<dbReference type="InterPro" id="IPR042095">
    <property type="entry name" value="SUMF_sf"/>
</dbReference>
<gene>
    <name evidence="2" type="ORF">ACIPEN_05800</name>
</gene>
<dbReference type="EMBL" id="JBIUZV010000003">
    <property type="protein sequence ID" value="MFJ3045323.1"/>
    <property type="molecule type" value="Genomic_DNA"/>
</dbReference>
<sequence length="379" mass="40987">MRIRQAFHSFLAAIAFAFAIYPVYAQSSGVPLAQRLSIYKQDVREPAFKKVGAGISVRAGVEFDFAGQTLVIAADTPITLPTLTAGTDYRIAVKADNSFQAYTYSDSLPDGAAVVGGFHYLPGGYPTSLGQAGDWTATLLEWSIWDLNLRPSCADPRGMTRIGHSGVWIDIYFQGNSSIADGVSRNNDTILTGGNPPVIPADFGGNGTARYTTMNWWEANEHLRQWGKRMPTYAEMSVAAFGTNEKAGRGAHPVKTGLNTANWGTSSDPNFTSKFGLIQATGVLWIWTADLSDWQGTPTTNTWGWQAYDVTGGRGKAILQNDADLTSLLFGASWVYQITTSPTGVAGVAGSRSVETIETLWDNSENIAMRGACNSYIRY</sequence>
<protein>
    <recommendedName>
        <fullName evidence="1">Major tropism determinant second domain-containing protein</fullName>
    </recommendedName>
</protein>
<organism evidence="2 3">
    <name type="scientific">Herbaspirillum chlorophenolicum</name>
    <dbReference type="NCBI Taxonomy" id="211589"/>
    <lineage>
        <taxon>Bacteria</taxon>
        <taxon>Pseudomonadati</taxon>
        <taxon>Pseudomonadota</taxon>
        <taxon>Betaproteobacteria</taxon>
        <taxon>Burkholderiales</taxon>
        <taxon>Oxalobacteraceae</taxon>
        <taxon>Herbaspirillum</taxon>
    </lineage>
</organism>
<feature type="domain" description="Major tropism determinant second" evidence="1">
    <location>
        <begin position="53"/>
        <end position="146"/>
    </location>
</feature>
<evidence type="ECO:0000313" key="2">
    <source>
        <dbReference type="EMBL" id="MFJ3045323.1"/>
    </source>
</evidence>
<dbReference type="Proteomes" id="UP001617427">
    <property type="component" value="Unassembled WGS sequence"/>
</dbReference>
<dbReference type="Gene3D" id="2.80.20.10">
    <property type="entry name" value="Tail fiber receptor-binding protein"/>
    <property type="match status" value="1"/>
</dbReference>
<dbReference type="InterPro" id="IPR016187">
    <property type="entry name" value="CTDL_fold"/>
</dbReference>
<dbReference type="InterPro" id="IPR054114">
    <property type="entry name" value="Mtd_2nd"/>
</dbReference>
<keyword evidence="3" id="KW-1185">Reference proteome</keyword>
<proteinExistence type="predicted"/>
<dbReference type="RefSeq" id="WP_402698866.1">
    <property type="nucleotide sequence ID" value="NZ_JBIUZV010000003.1"/>
</dbReference>
<dbReference type="Pfam" id="PF21916">
    <property type="entry name" value="mtd_2nd"/>
    <property type="match status" value="1"/>
</dbReference>
<evidence type="ECO:0000259" key="1">
    <source>
        <dbReference type="Pfam" id="PF21916"/>
    </source>
</evidence>
<comment type="caution">
    <text evidence="2">The sequence shown here is derived from an EMBL/GenBank/DDBJ whole genome shotgun (WGS) entry which is preliminary data.</text>
</comment>
<reference evidence="2 3" key="1">
    <citation type="submission" date="2024-10" db="EMBL/GenBank/DDBJ databases">
        <title>The Natural Products Discovery Center: Release of the First 8490 Sequenced Strains for Exploring Actinobacteria Biosynthetic Diversity.</title>
        <authorList>
            <person name="Kalkreuter E."/>
            <person name="Kautsar S.A."/>
            <person name="Yang D."/>
            <person name="Bader C.D."/>
            <person name="Teijaro C.N."/>
            <person name="Fluegel L."/>
            <person name="Davis C.M."/>
            <person name="Simpson J.R."/>
            <person name="Lauterbach L."/>
            <person name="Steele A.D."/>
            <person name="Gui C."/>
            <person name="Meng S."/>
            <person name="Li G."/>
            <person name="Viehrig K."/>
            <person name="Ye F."/>
            <person name="Su P."/>
            <person name="Kiefer A.F."/>
            <person name="Nichols A."/>
            <person name="Cepeda A.J."/>
            <person name="Yan W."/>
            <person name="Fan B."/>
            <person name="Jiang Y."/>
            <person name="Adhikari A."/>
            <person name="Zheng C.-J."/>
            <person name="Schuster L."/>
            <person name="Cowan T.M."/>
            <person name="Smanski M.J."/>
            <person name="Chevrette M.G."/>
            <person name="De Carvalho L.P.S."/>
            <person name="Shen B."/>
        </authorList>
    </citation>
    <scope>NUCLEOTIDE SEQUENCE [LARGE SCALE GENOMIC DNA]</scope>
    <source>
        <strain evidence="2 3">NPDC087045</strain>
    </source>
</reference>